<dbReference type="InterPro" id="IPR011250">
    <property type="entry name" value="OMP/PagP_B-barrel"/>
</dbReference>
<sequence>MKINTLLLTTLSVLPAFAIAQTGQFNFYGKAGIDLTSRFESVEIAPSIRNHFLNTTAITSKKNTFSPSIFLESTYNILPQTEIGVGIGYIKRKGFNHTASATFPNTAYPNNNATRTVTEKFKINRYSSIPVYLALKQNYPLNQNTTLYFNGNLGYSFNKIRNNTTYDIKDSSPILSYSRIFNLKIKNGLYWGLGMGIEYKSFLVDIGYYHTNSSINVIGIYNGEEYESGYHSYKNDALRFSIGFKF</sequence>
<evidence type="ECO:0008006" key="4">
    <source>
        <dbReference type="Google" id="ProtNLM"/>
    </source>
</evidence>
<keyword evidence="1" id="KW-0732">Signal</keyword>
<feature type="chain" id="PRO_5002999770" description="Outer membrane protein beta-barrel domain-containing protein" evidence="1">
    <location>
        <begin position="21"/>
        <end position="246"/>
    </location>
</feature>
<evidence type="ECO:0000313" key="2">
    <source>
        <dbReference type="EMBL" id="EEX49879.1"/>
    </source>
</evidence>
<evidence type="ECO:0000256" key="1">
    <source>
        <dbReference type="SAM" id="SignalP"/>
    </source>
</evidence>
<feature type="signal peptide" evidence="1">
    <location>
        <begin position="1"/>
        <end position="20"/>
    </location>
</feature>
<dbReference type="HOGENOM" id="CLU_092722_0_0_6"/>
<dbReference type="SUPFAM" id="SSF56925">
    <property type="entry name" value="OMPA-like"/>
    <property type="match status" value="1"/>
</dbReference>
<organism evidence="2 3">
    <name type="scientific">Pasteurella dagmatis ATCC 43325</name>
    <dbReference type="NCBI Taxonomy" id="667128"/>
    <lineage>
        <taxon>Bacteria</taxon>
        <taxon>Pseudomonadati</taxon>
        <taxon>Pseudomonadota</taxon>
        <taxon>Gammaproteobacteria</taxon>
        <taxon>Pasteurellales</taxon>
        <taxon>Pasteurellaceae</taxon>
        <taxon>Pasteurella</taxon>
    </lineage>
</organism>
<dbReference type="Proteomes" id="UP000005519">
    <property type="component" value="Unassembled WGS sequence"/>
</dbReference>
<dbReference type="RefSeq" id="WP_005762175.1">
    <property type="nucleotide sequence ID" value="NZ_GG704810.1"/>
</dbReference>
<protein>
    <recommendedName>
        <fullName evidence="4">Outer membrane protein beta-barrel domain-containing protein</fullName>
    </recommendedName>
</protein>
<dbReference type="OrthoDB" id="5687300at2"/>
<dbReference type="EMBL" id="ACZR01000014">
    <property type="protein sequence ID" value="EEX49879.1"/>
    <property type="molecule type" value="Genomic_DNA"/>
</dbReference>
<dbReference type="AlphaFoldDB" id="C9PQX8"/>
<comment type="caution">
    <text evidence="2">The sequence shown here is derived from an EMBL/GenBank/DDBJ whole genome shotgun (WGS) entry which is preliminary data.</text>
</comment>
<keyword evidence="3" id="KW-1185">Reference proteome</keyword>
<accession>C9PQX8</accession>
<gene>
    <name evidence="2" type="ORF">HMPREF0621_1402</name>
</gene>
<evidence type="ECO:0000313" key="3">
    <source>
        <dbReference type="Proteomes" id="UP000005519"/>
    </source>
</evidence>
<name>C9PQX8_9PAST</name>
<proteinExistence type="predicted"/>
<reference evidence="2 3" key="1">
    <citation type="submission" date="2009-10" db="EMBL/GenBank/DDBJ databases">
        <authorList>
            <person name="Muzny D."/>
            <person name="Qin X."/>
            <person name="Deng J."/>
            <person name="Jiang H."/>
            <person name="Liu Y."/>
            <person name="Qu J."/>
            <person name="Song X.-Z."/>
            <person name="Zhang L."/>
            <person name="Thornton R."/>
            <person name="Coyle M."/>
            <person name="Francisco L."/>
            <person name="Jackson L."/>
            <person name="Javaid M."/>
            <person name="Korchina V."/>
            <person name="Kovar C."/>
            <person name="Mata R."/>
            <person name="Mathew T."/>
            <person name="Ngo R."/>
            <person name="Nguyen L."/>
            <person name="Nguyen N."/>
            <person name="Okwuonu G."/>
            <person name="Ongeri F."/>
            <person name="Pham C."/>
            <person name="Simmons D."/>
            <person name="Wilczek-Boney K."/>
            <person name="Hale W."/>
            <person name="Jakkamsetti A."/>
            <person name="Pham P."/>
            <person name="Ruth R."/>
            <person name="San Lucas F."/>
            <person name="Warren J."/>
            <person name="Zhang J."/>
            <person name="Zhao Z."/>
            <person name="Zhou C."/>
            <person name="Zhu D."/>
            <person name="Lee S."/>
            <person name="Bess C."/>
            <person name="Blankenburg K."/>
            <person name="Forbes L."/>
            <person name="Fu Q."/>
            <person name="Gubbala S."/>
            <person name="Hirani K."/>
            <person name="Jayaseelan J.C."/>
            <person name="Lara F."/>
            <person name="Munidasa M."/>
            <person name="Palculict T."/>
            <person name="Patil S."/>
            <person name="Pu L.-L."/>
            <person name="Saada N."/>
            <person name="Tang L."/>
            <person name="Weissenberger G."/>
            <person name="Zhu Y."/>
            <person name="Hemphill L."/>
            <person name="Shang Y."/>
            <person name="Youmans B."/>
            <person name="Ayvaz T."/>
            <person name="Ross M."/>
            <person name="Santibanez J."/>
            <person name="Aqrawi P."/>
            <person name="Gross S."/>
            <person name="Joshi V."/>
            <person name="Fowler G."/>
            <person name="Nazareth L."/>
            <person name="Reid J."/>
            <person name="Worley K."/>
            <person name="Petrosino J."/>
            <person name="Highlander S."/>
            <person name="Gibbs R."/>
        </authorList>
    </citation>
    <scope>NUCLEOTIDE SEQUENCE [LARGE SCALE GENOMIC DNA]</scope>
    <source>
        <strain evidence="2 3">ATCC 43325</strain>
    </source>
</reference>